<dbReference type="InterPro" id="IPR027417">
    <property type="entry name" value="P-loop_NTPase"/>
</dbReference>
<dbReference type="SMART" id="SM00490">
    <property type="entry name" value="HELICc"/>
    <property type="match status" value="1"/>
</dbReference>
<protein>
    <submittedName>
        <fullName evidence="5">Uncharacterized protein</fullName>
    </submittedName>
</protein>
<feature type="compositionally biased region" description="Basic and acidic residues" evidence="2">
    <location>
        <begin position="94"/>
        <end position="140"/>
    </location>
</feature>
<evidence type="ECO:0000259" key="3">
    <source>
        <dbReference type="PROSITE" id="PS51192"/>
    </source>
</evidence>
<evidence type="ECO:0000313" key="6">
    <source>
        <dbReference type="Proteomes" id="UP000601435"/>
    </source>
</evidence>
<feature type="region of interest" description="Disordered" evidence="2">
    <location>
        <begin position="1707"/>
        <end position="1744"/>
    </location>
</feature>
<feature type="compositionally biased region" description="Polar residues" evidence="2">
    <location>
        <begin position="1916"/>
        <end position="1925"/>
    </location>
</feature>
<dbReference type="Pfam" id="PF04851">
    <property type="entry name" value="ResIII"/>
    <property type="match status" value="1"/>
</dbReference>
<feature type="compositionally biased region" description="Basic and acidic residues" evidence="2">
    <location>
        <begin position="227"/>
        <end position="236"/>
    </location>
</feature>
<feature type="compositionally biased region" description="Basic and acidic residues" evidence="2">
    <location>
        <begin position="66"/>
        <end position="82"/>
    </location>
</feature>
<dbReference type="Gene3D" id="1.25.40.20">
    <property type="entry name" value="Ankyrin repeat-containing domain"/>
    <property type="match status" value="1"/>
</dbReference>
<feature type="compositionally biased region" description="Basic and acidic residues" evidence="2">
    <location>
        <begin position="36"/>
        <end position="58"/>
    </location>
</feature>
<dbReference type="InterPro" id="IPR006935">
    <property type="entry name" value="Helicase/UvrB_N"/>
</dbReference>
<dbReference type="Pfam" id="PF00271">
    <property type="entry name" value="Helicase_C"/>
    <property type="match status" value="1"/>
</dbReference>
<dbReference type="Proteomes" id="UP000601435">
    <property type="component" value="Unassembled WGS sequence"/>
</dbReference>
<sequence>MSSSAGTMEPSEPPPRLNEEADVPTCLEESVNSRHPRGEKEESHHVDAAKEELKDKINPDTSASKSELRESDMEVEAPRRPPQEAPSSSTSSSTERKDLDKNKETQQSKAEDANTAHMERKSESSSHRRKDSKDGARSSHEPPAPTPQEERAREENEARKAKKEAEMLAKYEGCSFTRAINSAGVRWLTICAAIVFMWTLLPKQPTALPREGPSHLPHESPSGLPHEPSHEEDRSSHRGAVPPKPEESELKLAQKELKDELAQLADLEEKERKTERVENLARLSQKVSEDEARSQNNKAKLAMEELQEDQAIKHLQAKVKMQEVLRDPWLAVRGSAAPSQADASGGTALQYAATHGEEELYNLLLKAAADPNQKDSYGRCASELLKTPGQRAKAFLDAGGDAMDQDKMWQLMLYTWLGAGALTVAFNFNSADFVSKMYDIDGFGHLAVKEVLSYLGVSAHERFRAMAFGLIPFGPGAKNGASVFFGCTRSLLQMATNLQPRIQDHVTRCFPNVEPGVTVVDIEIFLCYGYSYCKMVQQLRSGSGTYKVPAGWSPRDNKAIIPVFDGPLTAREAVPRGHLKTPWHLATFWGCQSLAKHFGQISAKHARKRPAKALTVHKLRAFAVHSAAAPDGDLVELMLPVPYVWLLRLPRAMAQMATTLDIEGSERKVTLLAGAARVYEMDRSSEAMDVTTFVPNCGFYKDLPCDCDHVLLSPSAGGFWPGFDHLWHLPSIQRLLTVQMVYHRFEDIVKPVGKRHWHASALGNFKNSLDVSYLLAGIFSIHHFEACYENPGCLLTQGLAVMLEWLLTLILTACFRNMQVEGLHTYLHSLEDTTKVVPWQGAPFPLLLKNAYWAETFVYVTRQLESLTVKKEDFSARHLVGGTAPDGEEGFRRSLANMGVDLEKDCQGIVQWRERAKEAASFQDLATALKMIQEEVMTKPCYHRFVEAMAVFGASVRQFLPRLPSEARPSSVGRAEPADIPSLWRLCQQPRLTHRRVGHVELHFMAADVVMHEGELELDLLWTATSDDSCIMVSGSFHNSNESYYSFMHTLPHAHLVHWVCVFAPMGEKEVYHEWTPTAATSSFSGFTSVSTCRIPPSLASGAFRTSKIGQAESIGLQLDGGEWKPEPLRLCPLPRRPQRRRLSACTSTMHDADYIHSILPHADLRAPGCDAAFMERLRGLAREDEQRLVWAAVLEFDAVPTQELPPWFFERHNLTRRHLGVDLFGLDGRLAILCRAGNATHQDVKRFLRTAHCVLEAPQCTLWTLCDCNVSADSHKWLDRYGGRQKILTEKSWLRQGASSGEEACLEACAKGARVIEMACGTGKTRVIRELAAKQDIFQLSPEVLVMVPSRMLLEQFAEEMPNFCKVGAGYNKKIDFESRGFISVTDSVQPLKNLKFEAAFVDEGHHPLPPEMPSCKDLFKFSATQKEEVDFRYSLGEAIEQGVLSDYDLTVPVTTEGHLYICLANLLLTQAGRFRRVLAYCNSVKEAKRFQQVLDTVGLAAWHINSNTNRKQRESVMEEFSGELQKPVHVLVTVQVLGEGINIPNADTCMFVEPRDSYVSIIQAIGRVLRPHPSKPMAHIVLPAIAMPATSRSAAMAPPGLSDLAAGAQSIARTTGSVEQVQSSQSELDQGSVHARVHTSLAAKARSGSKNFCGPELTAQTEETSRQAGSDRVPKVQQNEPAQNDHLPSGGRLQAAALYTEAAQRAVGGNARAPRPCDSRSRSRTSMTCDRHRAEFGPRSLPAPAIPMMHEVAPVVPMRGTSEDAPFAMPASVANTAAGSRSSRLGTSANDHHDAERARRQSSLPQQRLDSLPGASTGLTPASTTAVQAAALAACKRVGACGTGNMKKQSTASRDAAQGMFGAQRPRAPAQDNRIDSSAGPPSAVLRDCRKDPTGLKAAGSQGDDDDGAESGLSGPTSQSPASMTDGRRGIELHDGRTNGEMTAFQTHPASPSRQLRAATSALEAAPGAKPAQVVPRHHRIRPGPSMESKENLRSLTHGRASKLKVKTAGNTRLFGGGHADQLDRFLQAISQADSRLVEKDIRQLQCRLWVMDSRLQPNMPQLLARDVVYQLALVLQRRDAWDLRLHAVEKFEQEHGRLPRQLSNQLEESTLGTWVHNIGYRLKRQMLSAERVQKLLNSSCSRLRGRAVKWLESDADASFHRRLEELRLFVDAHRRMPRRGKEGGILNSLMRGLRPANLKREKRLRLLENIDPIVADWVKSRHRQKIQVDAAKFGRQLDRLVDFVRINERQLHHLPAELQAKLFDAHPAIAAFLRS</sequence>
<dbReference type="PANTHER" id="PTHR47396:SF1">
    <property type="entry name" value="ATP-DEPENDENT HELICASE IRC3-RELATED"/>
    <property type="match status" value="1"/>
</dbReference>
<comment type="caution">
    <text evidence="5">The sequence shown here is derived from an EMBL/GenBank/DDBJ whole genome shotgun (WGS) entry which is preliminary data.</text>
</comment>
<name>A0A812PVU9_9DINO</name>
<feature type="domain" description="Helicase ATP-binding" evidence="3">
    <location>
        <begin position="1306"/>
        <end position="1445"/>
    </location>
</feature>
<dbReference type="PROSITE" id="PS50088">
    <property type="entry name" value="ANK_REPEAT"/>
    <property type="match status" value="1"/>
</dbReference>
<dbReference type="InterPro" id="IPR001650">
    <property type="entry name" value="Helicase_C-like"/>
</dbReference>
<keyword evidence="1" id="KW-0040">ANK repeat</keyword>
<gene>
    <name evidence="5" type="ORF">SNEC2469_LOCUS9356</name>
</gene>
<dbReference type="PROSITE" id="PS51192">
    <property type="entry name" value="HELICASE_ATP_BIND_1"/>
    <property type="match status" value="1"/>
</dbReference>
<dbReference type="InterPro" id="IPR050742">
    <property type="entry name" value="Helicase_Restrict-Modif_Enz"/>
</dbReference>
<feature type="compositionally biased region" description="Polar residues" evidence="2">
    <location>
        <begin position="1942"/>
        <end position="1956"/>
    </location>
</feature>
<dbReference type="GO" id="GO:0016787">
    <property type="term" value="F:hydrolase activity"/>
    <property type="evidence" value="ECO:0007669"/>
    <property type="project" value="InterPro"/>
</dbReference>
<feature type="region of interest" description="Disordered" evidence="2">
    <location>
        <begin position="1776"/>
        <end position="1822"/>
    </location>
</feature>
<dbReference type="InterPro" id="IPR002110">
    <property type="entry name" value="Ankyrin_rpt"/>
</dbReference>
<dbReference type="PANTHER" id="PTHR47396">
    <property type="entry name" value="TYPE I RESTRICTION ENZYME ECOKI R PROTEIN"/>
    <property type="match status" value="1"/>
</dbReference>
<evidence type="ECO:0000256" key="2">
    <source>
        <dbReference type="SAM" id="MobiDB-lite"/>
    </source>
</evidence>
<feature type="domain" description="Helicase C-terminal" evidence="4">
    <location>
        <begin position="1469"/>
        <end position="1631"/>
    </location>
</feature>
<dbReference type="PROSITE" id="PS51194">
    <property type="entry name" value="HELICASE_CTER"/>
    <property type="match status" value="1"/>
</dbReference>
<dbReference type="InterPro" id="IPR014001">
    <property type="entry name" value="Helicase_ATP-bd"/>
</dbReference>
<evidence type="ECO:0000313" key="5">
    <source>
        <dbReference type="EMBL" id="CAE7356954.1"/>
    </source>
</evidence>
<proteinExistence type="predicted"/>
<organism evidence="5 6">
    <name type="scientific">Symbiodinium necroappetens</name>
    <dbReference type="NCBI Taxonomy" id="1628268"/>
    <lineage>
        <taxon>Eukaryota</taxon>
        <taxon>Sar</taxon>
        <taxon>Alveolata</taxon>
        <taxon>Dinophyceae</taxon>
        <taxon>Suessiales</taxon>
        <taxon>Symbiodiniaceae</taxon>
        <taxon>Symbiodinium</taxon>
    </lineage>
</organism>
<reference evidence="5" key="1">
    <citation type="submission" date="2021-02" db="EMBL/GenBank/DDBJ databases">
        <authorList>
            <person name="Dougan E. K."/>
            <person name="Rhodes N."/>
            <person name="Thang M."/>
            <person name="Chan C."/>
        </authorList>
    </citation>
    <scope>NUCLEOTIDE SEQUENCE</scope>
</reference>
<feature type="compositionally biased region" description="Basic and acidic residues" evidence="2">
    <location>
        <begin position="1928"/>
        <end position="1940"/>
    </location>
</feature>
<feature type="repeat" description="ANK" evidence="1">
    <location>
        <begin position="344"/>
        <end position="376"/>
    </location>
</feature>
<dbReference type="EMBL" id="CAJNJA010015141">
    <property type="protein sequence ID" value="CAE7356954.1"/>
    <property type="molecule type" value="Genomic_DNA"/>
</dbReference>
<dbReference type="Gene3D" id="3.40.50.300">
    <property type="entry name" value="P-loop containing nucleotide triphosphate hydrolases"/>
    <property type="match status" value="2"/>
</dbReference>
<feature type="compositionally biased region" description="Basic and acidic residues" evidence="2">
    <location>
        <begin position="1792"/>
        <end position="1801"/>
    </location>
</feature>
<dbReference type="Pfam" id="PF00023">
    <property type="entry name" value="Ank"/>
    <property type="match status" value="1"/>
</dbReference>
<feature type="region of interest" description="Disordered" evidence="2">
    <location>
        <begin position="1862"/>
        <end position="1995"/>
    </location>
</feature>
<dbReference type="SUPFAM" id="SSF48403">
    <property type="entry name" value="Ankyrin repeat"/>
    <property type="match status" value="1"/>
</dbReference>
<evidence type="ECO:0000256" key="1">
    <source>
        <dbReference type="PROSITE-ProRule" id="PRU00023"/>
    </source>
</evidence>
<keyword evidence="6" id="KW-1185">Reference proteome</keyword>
<dbReference type="GO" id="GO:0003677">
    <property type="term" value="F:DNA binding"/>
    <property type="evidence" value="ECO:0007669"/>
    <property type="project" value="InterPro"/>
</dbReference>
<accession>A0A812PVU9</accession>
<dbReference type="Gene3D" id="6.10.140.530">
    <property type="match status" value="1"/>
</dbReference>
<dbReference type="SUPFAM" id="SSF52540">
    <property type="entry name" value="P-loop containing nucleoside triphosphate hydrolases"/>
    <property type="match status" value="1"/>
</dbReference>
<feature type="region of interest" description="Disordered" evidence="2">
    <location>
        <begin position="208"/>
        <end position="248"/>
    </location>
</feature>
<dbReference type="PROSITE" id="PS50297">
    <property type="entry name" value="ANK_REP_REGION"/>
    <property type="match status" value="1"/>
</dbReference>
<dbReference type="OrthoDB" id="412271at2759"/>
<feature type="compositionally biased region" description="Polar residues" evidence="2">
    <location>
        <begin position="1776"/>
        <end position="1791"/>
    </location>
</feature>
<evidence type="ECO:0000259" key="4">
    <source>
        <dbReference type="PROSITE" id="PS51194"/>
    </source>
</evidence>
<feature type="region of interest" description="Disordered" evidence="2">
    <location>
        <begin position="1646"/>
        <end position="1691"/>
    </location>
</feature>
<dbReference type="GO" id="GO:0005524">
    <property type="term" value="F:ATP binding"/>
    <property type="evidence" value="ECO:0007669"/>
    <property type="project" value="InterPro"/>
</dbReference>
<dbReference type="InterPro" id="IPR036770">
    <property type="entry name" value="Ankyrin_rpt-contain_sf"/>
</dbReference>
<feature type="compositionally biased region" description="Polar residues" evidence="2">
    <location>
        <begin position="1660"/>
        <end position="1670"/>
    </location>
</feature>
<feature type="region of interest" description="Disordered" evidence="2">
    <location>
        <begin position="1"/>
        <end position="165"/>
    </location>
</feature>
<dbReference type="GO" id="GO:0005829">
    <property type="term" value="C:cytosol"/>
    <property type="evidence" value="ECO:0007669"/>
    <property type="project" value="TreeGrafter"/>
</dbReference>
<feature type="compositionally biased region" description="Basic and acidic residues" evidence="2">
    <location>
        <begin position="148"/>
        <end position="165"/>
    </location>
</feature>